<dbReference type="Proteomes" id="UP000515165">
    <property type="component" value="Chromosome 1"/>
</dbReference>
<evidence type="ECO:0000313" key="3">
    <source>
        <dbReference type="RefSeq" id="XP_027441370.1"/>
    </source>
</evidence>
<feature type="region of interest" description="Disordered" evidence="1">
    <location>
        <begin position="1"/>
        <end position="157"/>
    </location>
</feature>
<dbReference type="Pfam" id="PF15716">
    <property type="entry name" value="DUF4672"/>
    <property type="match status" value="1"/>
</dbReference>
<reference evidence="3" key="1">
    <citation type="submission" date="2025-04" db="UniProtKB">
        <authorList>
            <consortium name="RefSeq"/>
        </authorList>
    </citation>
    <scope>IDENTIFICATION</scope>
    <source>
        <tissue evidence="3">Blood</tissue>
    </source>
</reference>
<reference evidence="2" key="2">
    <citation type="submission" date="2025-05" db="UniProtKB">
        <authorList>
            <consortium name="RefSeq"/>
        </authorList>
    </citation>
    <scope>NUCLEOTIDE SEQUENCE [LARGE SCALE GENOMIC DNA]</scope>
    <source>
        <tissue evidence="4 5">Blood</tissue>
    </source>
</reference>
<organism evidence="2 3">
    <name type="scientific">Zalophus californianus</name>
    <name type="common">California sealion</name>
    <dbReference type="NCBI Taxonomy" id="9704"/>
    <lineage>
        <taxon>Eukaryota</taxon>
        <taxon>Metazoa</taxon>
        <taxon>Chordata</taxon>
        <taxon>Craniata</taxon>
        <taxon>Vertebrata</taxon>
        <taxon>Euteleostomi</taxon>
        <taxon>Mammalia</taxon>
        <taxon>Eutheria</taxon>
        <taxon>Laurasiatheria</taxon>
        <taxon>Carnivora</taxon>
        <taxon>Caniformia</taxon>
        <taxon>Pinnipedia</taxon>
        <taxon>Otariidae</taxon>
        <taxon>Zalophus</taxon>
    </lineage>
</organism>
<gene>
    <name evidence="3 4 5 6" type="primary">LOC113917668</name>
</gene>
<feature type="compositionally biased region" description="Basic residues" evidence="1">
    <location>
        <begin position="80"/>
        <end position="100"/>
    </location>
</feature>
<feature type="compositionally biased region" description="Basic and acidic residues" evidence="1">
    <location>
        <begin position="29"/>
        <end position="43"/>
    </location>
</feature>
<dbReference type="InterPro" id="IPR031445">
    <property type="entry name" value="DUF4672"/>
</dbReference>
<accession>A0A6J2CAS9</accession>
<dbReference type="RefSeq" id="XP_027441370.1">
    <property type="nucleotide sequence ID" value="XM_027585569.1"/>
</dbReference>
<dbReference type="KEGG" id="zca:113917668"/>
<feature type="compositionally biased region" description="Polar residues" evidence="1">
    <location>
        <begin position="44"/>
        <end position="60"/>
    </location>
</feature>
<protein>
    <submittedName>
        <fullName evidence="3 4">Uncharacterized protein LOC113917668 isoform X2</fullName>
    </submittedName>
</protein>
<evidence type="ECO:0000256" key="1">
    <source>
        <dbReference type="SAM" id="MobiDB-lite"/>
    </source>
</evidence>
<dbReference type="AlphaFoldDB" id="A0A6J2CAS9"/>
<dbReference type="GeneID" id="113917668"/>
<proteinExistence type="predicted"/>
<evidence type="ECO:0000313" key="5">
    <source>
        <dbReference type="RefSeq" id="XP_027441372.1"/>
    </source>
</evidence>
<evidence type="ECO:0000313" key="6">
    <source>
        <dbReference type="RefSeq" id="XP_027441373.1"/>
    </source>
</evidence>
<sequence length="248" mass="27864">MRGWESPISIPKHVTDDLNISPDTQDTEETFHLWENDPWKRNLESSSEPLEGTSESQIGDISQDPVMPPVQRRKLDPLPKKHRNLRKAIRTRRMRKSKRKEKVETHCPPILPAPLVPPQSEDEVVDAKPTILSAQEDDPDLPSEAQLQSQQEEGSCVMHQECPIQPCELPVSPEPGSSSPAVTSLASPPLCFGRFLSCVWQTFSRSRKWKPSRRQGTELVEAGGDAKSLRPGLLRDLGKNRVQPHEGL</sequence>
<keyword evidence="2" id="KW-1185">Reference proteome</keyword>
<name>A0A6J2CAS9_ZALCA</name>
<evidence type="ECO:0000313" key="4">
    <source>
        <dbReference type="RefSeq" id="XP_027441371.1"/>
    </source>
</evidence>
<dbReference type="PANTHER" id="PTHR40143">
    <property type="match status" value="1"/>
</dbReference>
<feature type="compositionally biased region" description="Basic and acidic residues" evidence="1">
    <location>
        <begin position="236"/>
        <end position="248"/>
    </location>
</feature>
<dbReference type="PANTHER" id="PTHR40143:SF1">
    <property type="match status" value="1"/>
</dbReference>
<evidence type="ECO:0000313" key="2">
    <source>
        <dbReference type="Proteomes" id="UP000515165"/>
    </source>
</evidence>
<dbReference type="RefSeq" id="XP_027441371.1">
    <property type="nucleotide sequence ID" value="XM_027585570.1"/>
</dbReference>
<dbReference type="RefSeq" id="XP_027441373.1">
    <property type="nucleotide sequence ID" value="XM_027585572.1"/>
</dbReference>
<dbReference type="RefSeq" id="XP_027441372.1">
    <property type="nucleotide sequence ID" value="XM_027585571.1"/>
</dbReference>
<feature type="region of interest" description="Disordered" evidence="1">
    <location>
        <begin position="208"/>
        <end position="248"/>
    </location>
</feature>